<evidence type="ECO:0000259" key="1">
    <source>
        <dbReference type="Pfam" id="PF12867"/>
    </source>
</evidence>
<sequence>MHYDIDVTRKNRILLEGFLDRLTLEQLNKVPAGFKNNIIWNIAHCIVTQQLLIYKLSGLEGVLSDEIISLYRKGTKTERDVSQEEVDEIRNLLYFPINQTEKDYSSGVFNDYKEYTVSTGSILTNVDEALAFNNFHEGIHYGYILALIKAL</sequence>
<dbReference type="RefSeq" id="WP_073083467.1">
    <property type="nucleotide sequence ID" value="NZ_FQWS01000001.1"/>
</dbReference>
<name>A0A1M5M810_9FLAO</name>
<dbReference type="STRING" id="1089305.SAMN05444148_0826"/>
<dbReference type="Pfam" id="PF12867">
    <property type="entry name" value="DinB_2"/>
    <property type="match status" value="1"/>
</dbReference>
<dbReference type="OrthoDB" id="4295522at2"/>
<feature type="domain" description="DinB-like" evidence="1">
    <location>
        <begin position="11"/>
        <end position="144"/>
    </location>
</feature>
<dbReference type="Gene3D" id="1.20.120.450">
    <property type="entry name" value="dinb family like domain"/>
    <property type="match status" value="1"/>
</dbReference>
<dbReference type="SUPFAM" id="SSF109854">
    <property type="entry name" value="DinB/YfiT-like putative metalloenzymes"/>
    <property type="match status" value="1"/>
</dbReference>
<dbReference type="AlphaFoldDB" id="A0A1M5M810"/>
<proteinExistence type="predicted"/>
<protein>
    <submittedName>
        <fullName evidence="2">DinB superfamily protein</fullName>
    </submittedName>
</protein>
<dbReference type="InterPro" id="IPR024775">
    <property type="entry name" value="DinB-like"/>
</dbReference>
<gene>
    <name evidence="2" type="ORF">SAMN05444148_0826</name>
</gene>
<dbReference type="EMBL" id="FQWS01000001">
    <property type="protein sequence ID" value="SHG73361.1"/>
    <property type="molecule type" value="Genomic_DNA"/>
</dbReference>
<reference evidence="3" key="1">
    <citation type="submission" date="2016-11" db="EMBL/GenBank/DDBJ databases">
        <authorList>
            <person name="Varghese N."/>
            <person name="Submissions S."/>
        </authorList>
    </citation>
    <scope>NUCLEOTIDE SEQUENCE [LARGE SCALE GENOMIC DNA]</scope>
    <source>
        <strain evidence="3">DSM 25330</strain>
    </source>
</reference>
<accession>A0A1M5M810</accession>
<keyword evidence="3" id="KW-1185">Reference proteome</keyword>
<evidence type="ECO:0000313" key="2">
    <source>
        <dbReference type="EMBL" id="SHG73361.1"/>
    </source>
</evidence>
<dbReference type="Proteomes" id="UP000184522">
    <property type="component" value="Unassembled WGS sequence"/>
</dbReference>
<organism evidence="2 3">
    <name type="scientific">Winogradskyella jejuensis</name>
    <dbReference type="NCBI Taxonomy" id="1089305"/>
    <lineage>
        <taxon>Bacteria</taxon>
        <taxon>Pseudomonadati</taxon>
        <taxon>Bacteroidota</taxon>
        <taxon>Flavobacteriia</taxon>
        <taxon>Flavobacteriales</taxon>
        <taxon>Flavobacteriaceae</taxon>
        <taxon>Winogradskyella</taxon>
    </lineage>
</organism>
<dbReference type="InterPro" id="IPR034660">
    <property type="entry name" value="DinB/YfiT-like"/>
</dbReference>
<evidence type="ECO:0000313" key="3">
    <source>
        <dbReference type="Proteomes" id="UP000184522"/>
    </source>
</evidence>